<dbReference type="EMBL" id="RXOC01000002">
    <property type="protein sequence ID" value="RXF71820.1"/>
    <property type="molecule type" value="Genomic_DNA"/>
</dbReference>
<feature type="transmembrane region" description="Helical" evidence="1">
    <location>
        <begin position="150"/>
        <end position="173"/>
    </location>
</feature>
<feature type="transmembrane region" description="Helical" evidence="1">
    <location>
        <begin position="366"/>
        <end position="385"/>
    </location>
</feature>
<feature type="transmembrane region" description="Helical" evidence="1">
    <location>
        <begin position="7"/>
        <end position="24"/>
    </location>
</feature>
<evidence type="ECO:0000256" key="1">
    <source>
        <dbReference type="SAM" id="Phobius"/>
    </source>
</evidence>
<feature type="transmembrane region" description="Helical" evidence="1">
    <location>
        <begin position="416"/>
        <end position="449"/>
    </location>
</feature>
<feature type="transmembrane region" description="Helical" evidence="1">
    <location>
        <begin position="560"/>
        <end position="584"/>
    </location>
</feature>
<evidence type="ECO:0008006" key="4">
    <source>
        <dbReference type="Google" id="ProtNLM"/>
    </source>
</evidence>
<protein>
    <recommendedName>
        <fullName evidence="4">Glycosyltransferase RgtA/B/C/D-like domain-containing protein</fullName>
    </recommendedName>
</protein>
<feature type="transmembrane region" description="Helical" evidence="1">
    <location>
        <begin position="329"/>
        <end position="346"/>
    </location>
</feature>
<feature type="transmembrane region" description="Helical" evidence="1">
    <location>
        <begin position="185"/>
        <end position="206"/>
    </location>
</feature>
<evidence type="ECO:0000313" key="3">
    <source>
        <dbReference type="Proteomes" id="UP000290848"/>
    </source>
</evidence>
<name>A0A4Q0MEF9_9SPHI</name>
<gene>
    <name evidence="2" type="ORF">EKH83_03805</name>
</gene>
<organism evidence="2 3">
    <name type="scientific">Arcticibacter tournemirensis</name>
    <dbReference type="NCBI Taxonomy" id="699437"/>
    <lineage>
        <taxon>Bacteria</taxon>
        <taxon>Pseudomonadati</taxon>
        <taxon>Bacteroidota</taxon>
        <taxon>Sphingobacteriia</taxon>
        <taxon>Sphingobacteriales</taxon>
        <taxon>Sphingobacteriaceae</taxon>
        <taxon>Arcticibacter</taxon>
    </lineage>
</organism>
<feature type="transmembrane region" description="Helical" evidence="1">
    <location>
        <begin position="649"/>
        <end position="671"/>
    </location>
</feature>
<comment type="caution">
    <text evidence="2">The sequence shown here is derived from an EMBL/GenBank/DDBJ whole genome shotgun (WGS) entry which is preliminary data.</text>
</comment>
<dbReference type="Proteomes" id="UP000290848">
    <property type="component" value="Unassembled WGS sequence"/>
</dbReference>
<proteinExistence type="predicted"/>
<keyword evidence="1" id="KW-1133">Transmembrane helix</keyword>
<feature type="transmembrane region" description="Helical" evidence="1">
    <location>
        <begin position="243"/>
        <end position="261"/>
    </location>
</feature>
<evidence type="ECO:0000313" key="2">
    <source>
        <dbReference type="EMBL" id="RXF71820.1"/>
    </source>
</evidence>
<accession>A0A4Q0MEF9</accession>
<sequence>MLRVKNVVFWTVFVGYSILVLLLIENFKTNISESTITHPRGKKEIIRLPYNSDMDGEKGQYSYRFYFNNSFLFSGSLHIIPDDCLTEITINGKQLPKSAFFSNSCNCFNGLYLDIDNYLRKGENSIEFTIDNKQGRYGVYVKDITFYEKYFLLALIPFFLLFLRIKVLFISLLNKLTLIFQNNQGLILLLLFEFYMLLQCILSRRFLFVKGIYEYVYIVILLIIALTLTIPKIYCNFHCGKRLSIMFAFSVAIFIIYLFNIPESAFSYDYNGHMQYIQYILERRHVPVASGGWSFYHPSLYYLCASFVLQIAGYRDFFVSEAVPKISQALSLVIFIFYLYYSLKTIDLFYRQNKLISRKDSMSPKIYLLVAGVVMFWTSNAICSIRVGNDIMFDLLYAVSFYFTVKWWYMRRIEHFVLALTFAALCVWAKTNGLIAFGVIGLLLVFVGIIPQLNRRSVQYLFKLVLYIVVFSSTLYFSFYDKLEMNKVHSDNKLIVGNVGGLSESLKVYNTTENFLVLNPVKFVEIPFTSSFDDNKGRQFFWFYLLKTSMFGEFRFDGIFISWMARGLSLLLLAVIPIFVLGIFSSFREALPISVNICLLLLSMILFRIFYPYSCSNDFRYIYPTVVPFAIFIGKGIEAFDTQKWLRSFLSIILFIFVVFCGLFQIMNIVINM</sequence>
<feature type="transmembrane region" description="Helical" evidence="1">
    <location>
        <begin position="619"/>
        <end position="637"/>
    </location>
</feature>
<feature type="transmembrane region" description="Helical" evidence="1">
    <location>
        <begin position="212"/>
        <end position="231"/>
    </location>
</feature>
<dbReference type="AlphaFoldDB" id="A0A4Q0MEF9"/>
<keyword evidence="1" id="KW-0812">Transmembrane</keyword>
<feature type="transmembrane region" description="Helical" evidence="1">
    <location>
        <begin position="591"/>
        <end position="613"/>
    </location>
</feature>
<keyword evidence="1" id="KW-0472">Membrane</keyword>
<feature type="transmembrane region" description="Helical" evidence="1">
    <location>
        <begin position="461"/>
        <end position="480"/>
    </location>
</feature>
<reference evidence="2 3" key="1">
    <citation type="submission" date="2018-12" db="EMBL/GenBank/DDBJ databases">
        <title>The Draft Genome Sequence of the Soil Bacterium Pedobacter tournemirensis R1.</title>
        <authorList>
            <person name="He J."/>
        </authorList>
    </citation>
    <scope>NUCLEOTIDE SEQUENCE [LARGE SCALE GENOMIC DNA]</scope>
    <source>
        <strain evidence="2 3">R1</strain>
    </source>
</reference>